<dbReference type="InterPro" id="IPR019998">
    <property type="entry name" value="Membr_insert_YidC"/>
</dbReference>
<evidence type="ECO:0000256" key="13">
    <source>
        <dbReference type="HAMAP-Rule" id="MF_01810"/>
    </source>
</evidence>
<comment type="similarity">
    <text evidence="2 13">Belongs to the OXA1/ALB3/YidC family. Type 1 subfamily.</text>
</comment>
<keyword evidence="6 13" id="KW-0812">Transmembrane</keyword>
<proteinExistence type="inferred from homology"/>
<evidence type="ECO:0000313" key="17">
    <source>
        <dbReference type="Proteomes" id="UP000008718"/>
    </source>
</evidence>
<evidence type="ECO:0000259" key="15">
    <source>
        <dbReference type="Pfam" id="PF14849"/>
    </source>
</evidence>
<feature type="transmembrane region" description="Helical" evidence="13">
    <location>
        <begin position="459"/>
        <end position="476"/>
    </location>
</feature>
<keyword evidence="5 13" id="KW-1003">Cell membrane</keyword>
<name>E4T8H1_PALPW</name>
<evidence type="ECO:0000256" key="3">
    <source>
        <dbReference type="ARBA" id="ARBA00015325"/>
    </source>
</evidence>
<evidence type="ECO:0000256" key="9">
    <source>
        <dbReference type="ARBA" id="ARBA00023136"/>
    </source>
</evidence>
<dbReference type="GO" id="GO:0051205">
    <property type="term" value="P:protein insertion into membrane"/>
    <property type="evidence" value="ECO:0007669"/>
    <property type="project" value="TreeGrafter"/>
</dbReference>
<comment type="subunit">
    <text evidence="13">Interacts with the Sec translocase complex via SecD. Specifically interacts with transmembrane segments of nascent integral membrane proteins during membrane integration.</text>
</comment>
<dbReference type="CDD" id="cd19961">
    <property type="entry name" value="EcYidC-like_peri"/>
    <property type="match status" value="1"/>
</dbReference>
<dbReference type="InterPro" id="IPR001708">
    <property type="entry name" value="YidC/ALB3/OXA1/COX18"/>
</dbReference>
<evidence type="ECO:0000256" key="4">
    <source>
        <dbReference type="ARBA" id="ARBA00022448"/>
    </source>
</evidence>
<evidence type="ECO:0000256" key="2">
    <source>
        <dbReference type="ARBA" id="ARBA00010527"/>
    </source>
</evidence>
<dbReference type="InterPro" id="IPR038221">
    <property type="entry name" value="YidC_periplasmic_sf"/>
</dbReference>
<dbReference type="GO" id="GO:0015031">
    <property type="term" value="P:protein transport"/>
    <property type="evidence" value="ECO:0007669"/>
    <property type="project" value="UniProtKB-KW"/>
</dbReference>
<dbReference type="Gene3D" id="2.70.98.90">
    <property type="match status" value="1"/>
</dbReference>
<dbReference type="PANTHER" id="PTHR12428:SF65">
    <property type="entry name" value="CYTOCHROME C OXIDASE ASSEMBLY PROTEIN COX18, MITOCHONDRIAL"/>
    <property type="match status" value="1"/>
</dbReference>
<dbReference type="InterPro" id="IPR028053">
    <property type="entry name" value="Membr_insert_YidC_N"/>
</dbReference>
<evidence type="ECO:0000259" key="14">
    <source>
        <dbReference type="Pfam" id="PF02096"/>
    </source>
</evidence>
<feature type="transmembrane region" description="Helical" evidence="13">
    <location>
        <begin position="381"/>
        <end position="405"/>
    </location>
</feature>
<dbReference type="HOGENOM" id="CLU_016535_2_0_10"/>
<feature type="transmembrane region" description="Helical" evidence="13">
    <location>
        <begin position="6"/>
        <end position="22"/>
    </location>
</feature>
<dbReference type="Pfam" id="PF02096">
    <property type="entry name" value="60KD_IMP"/>
    <property type="match status" value="1"/>
</dbReference>
<keyword evidence="8 13" id="KW-1133">Transmembrane helix</keyword>
<comment type="subcellular location">
    <subcellularLocation>
        <location evidence="1 13">Cell inner membrane</location>
        <topology evidence="1 13">Multi-pass membrane protein</topology>
    </subcellularLocation>
</comment>
<feature type="transmembrane region" description="Helical" evidence="13">
    <location>
        <begin position="506"/>
        <end position="524"/>
    </location>
</feature>
<accession>E4T8H1</accession>
<feature type="transmembrane region" description="Helical" evidence="13">
    <location>
        <begin position="545"/>
        <end position="562"/>
    </location>
</feature>
<evidence type="ECO:0000256" key="8">
    <source>
        <dbReference type="ARBA" id="ARBA00022989"/>
    </source>
</evidence>
<dbReference type="InterPro" id="IPR047196">
    <property type="entry name" value="YidC_ALB_C"/>
</dbReference>
<dbReference type="AlphaFoldDB" id="E4T8H1"/>
<evidence type="ECO:0000256" key="11">
    <source>
        <dbReference type="ARBA" id="ARBA00033245"/>
    </source>
</evidence>
<dbReference type="NCBIfam" id="TIGR03592">
    <property type="entry name" value="yidC_oxa1_cterm"/>
    <property type="match status" value="1"/>
</dbReference>
<evidence type="ECO:0000256" key="7">
    <source>
        <dbReference type="ARBA" id="ARBA00022927"/>
    </source>
</evidence>
<dbReference type="eggNOG" id="COG0706">
    <property type="taxonomic scope" value="Bacteria"/>
</dbReference>
<feature type="domain" description="Membrane insertase YidC/Oxa/ALB C-terminal" evidence="14">
    <location>
        <begin position="385"/>
        <end position="584"/>
    </location>
</feature>
<keyword evidence="4 13" id="KW-0813">Transport</keyword>
<feature type="transmembrane region" description="Helical" evidence="13">
    <location>
        <begin position="568"/>
        <end position="587"/>
    </location>
</feature>
<dbReference type="Pfam" id="PF14849">
    <property type="entry name" value="YidC_periplas"/>
    <property type="match status" value="1"/>
</dbReference>
<protein>
    <recommendedName>
        <fullName evidence="3 13">Membrane protein insertase YidC</fullName>
    </recommendedName>
    <alternativeName>
        <fullName evidence="12 13">Foldase YidC</fullName>
    </alternativeName>
    <alternativeName>
        <fullName evidence="11 13">Membrane integrase YidC</fullName>
    </alternativeName>
    <alternativeName>
        <fullName evidence="13">Membrane protein YidC</fullName>
    </alternativeName>
</protein>
<dbReference type="InterPro" id="IPR028055">
    <property type="entry name" value="YidC/Oxa/ALB_C"/>
</dbReference>
<keyword evidence="17" id="KW-1185">Reference proteome</keyword>
<evidence type="ECO:0000313" key="16">
    <source>
        <dbReference type="EMBL" id="ADQ81015.1"/>
    </source>
</evidence>
<dbReference type="HAMAP" id="MF_01810">
    <property type="entry name" value="YidC_type1"/>
    <property type="match status" value="1"/>
</dbReference>
<evidence type="ECO:0000256" key="6">
    <source>
        <dbReference type="ARBA" id="ARBA00022692"/>
    </source>
</evidence>
<comment type="function">
    <text evidence="13">Required for the insertion and/or proper folding and/or complex formation of integral membrane proteins into the membrane. Involved in integration of membrane proteins that insert both dependently and independently of the Sec translocase complex, as well as at least some lipoproteins. Aids folding of multispanning membrane proteins.</text>
</comment>
<dbReference type="NCBIfam" id="NF002356">
    <property type="entry name" value="PRK01318.2-3"/>
    <property type="match status" value="1"/>
</dbReference>
<evidence type="ECO:0000256" key="5">
    <source>
        <dbReference type="ARBA" id="ARBA00022475"/>
    </source>
</evidence>
<dbReference type="EMBL" id="CP002345">
    <property type="protein sequence ID" value="ADQ81015.1"/>
    <property type="molecule type" value="Genomic_DNA"/>
</dbReference>
<keyword evidence="7 13" id="KW-0653">Protein transport</keyword>
<gene>
    <name evidence="13" type="primary">yidC</name>
    <name evidence="16" type="ordered locus">Palpr_2886</name>
</gene>
<evidence type="ECO:0000256" key="1">
    <source>
        <dbReference type="ARBA" id="ARBA00004429"/>
    </source>
</evidence>
<dbReference type="Proteomes" id="UP000008718">
    <property type="component" value="Chromosome"/>
</dbReference>
<reference key="1">
    <citation type="submission" date="2010-11" db="EMBL/GenBank/DDBJ databases">
        <title>The complete genome of Paludibacter propionicigenes DSM 17365.</title>
        <authorList>
            <consortium name="US DOE Joint Genome Institute (JGI-PGF)"/>
            <person name="Lucas S."/>
            <person name="Copeland A."/>
            <person name="Lapidus A."/>
            <person name="Bruce D."/>
            <person name="Goodwin L."/>
            <person name="Pitluck S."/>
            <person name="Kyrpides N."/>
            <person name="Mavromatis K."/>
            <person name="Ivanova N."/>
            <person name="Munk A.C."/>
            <person name="Brettin T."/>
            <person name="Detter J.C."/>
            <person name="Han C."/>
            <person name="Tapia R."/>
            <person name="Land M."/>
            <person name="Hauser L."/>
            <person name="Markowitz V."/>
            <person name="Cheng J.-F."/>
            <person name="Hugenholtz P."/>
            <person name="Woyke T."/>
            <person name="Wu D."/>
            <person name="Gronow S."/>
            <person name="Wellnitz S."/>
            <person name="Brambilla E."/>
            <person name="Klenk H.-P."/>
            <person name="Eisen J.A."/>
        </authorList>
    </citation>
    <scope>NUCLEOTIDE SEQUENCE</scope>
    <source>
        <strain>WB4</strain>
    </source>
</reference>
<dbReference type="OrthoDB" id="9780552at2"/>
<keyword evidence="13" id="KW-0997">Cell inner membrane</keyword>
<dbReference type="RefSeq" id="WP_013446384.1">
    <property type="nucleotide sequence ID" value="NC_014734.1"/>
</dbReference>
<feature type="domain" description="Membrane insertase YidC N-terminal" evidence="15">
    <location>
        <begin position="90"/>
        <end position="361"/>
    </location>
</feature>
<evidence type="ECO:0000256" key="12">
    <source>
        <dbReference type="ARBA" id="ARBA00033342"/>
    </source>
</evidence>
<reference evidence="16 17" key="2">
    <citation type="journal article" date="2011" name="Stand. Genomic Sci.">
        <title>Complete genome sequence of Paludibacter propionicigenes type strain (WB4).</title>
        <authorList>
            <person name="Gronow S."/>
            <person name="Munk C."/>
            <person name="Lapidus A."/>
            <person name="Nolan M."/>
            <person name="Lucas S."/>
            <person name="Hammon N."/>
            <person name="Deshpande S."/>
            <person name="Cheng J.F."/>
            <person name="Tapia R."/>
            <person name="Han C."/>
            <person name="Goodwin L."/>
            <person name="Pitluck S."/>
            <person name="Liolios K."/>
            <person name="Ivanova N."/>
            <person name="Mavromatis K."/>
            <person name="Mikhailova N."/>
            <person name="Pati A."/>
            <person name="Chen A."/>
            <person name="Palaniappan K."/>
            <person name="Land M."/>
            <person name="Hauser L."/>
            <person name="Chang Y.J."/>
            <person name="Jeffries C.D."/>
            <person name="Brambilla E."/>
            <person name="Rohde M."/>
            <person name="Goker M."/>
            <person name="Detter J.C."/>
            <person name="Woyke T."/>
            <person name="Bristow J."/>
            <person name="Eisen J.A."/>
            <person name="Markowitz V."/>
            <person name="Hugenholtz P."/>
            <person name="Kyrpides N.C."/>
            <person name="Klenk H.P."/>
        </authorList>
    </citation>
    <scope>NUCLEOTIDE SEQUENCE [LARGE SCALE GENOMIC DNA]</scope>
    <source>
        <strain evidence="17">DSM 17365 / JCM 13257 / WB4</strain>
    </source>
</reference>
<keyword evidence="9 13" id="KW-0472">Membrane</keyword>
<dbReference type="STRING" id="694427.Palpr_2886"/>
<dbReference type="PANTHER" id="PTHR12428">
    <property type="entry name" value="OXA1"/>
    <property type="match status" value="1"/>
</dbReference>
<sequence length="632" mass="71377">MDKNTIFGFVLIAVIVLGYMQITKPSEKEIAAQKRYNDSIALVQQSKAHVAVKTISETVSDSVAANDTTNNSGAFGDFSVASKGEEKFYTLENELVKITLGSKGGRIYSVQLKKYSKRDSLNNAHPLILFKEKDSNLGFTFVTNNNRVINSSNLYFEPVSGITKDAKGNQTLILRLKTTGQAYIDFAYTLPANDYMLGFGIKAKDMNTIMPTGTNSLDMAWTSKIPQQEKGRKFEDRYSSIEYKYVADDVEKLSESKNDEKKLTNKVKWIAFKDQFFSSILIANEALNSTTLKSTLEGENSGYLKTYDANMSVAFDPTGKVPTTFRWYFGPNHYKTLTAYDKDAKDGHELTLNKLIPLGWGIFGWVNRFAIIPMFNFFNKFISNFGLIILLLTLVIKLVLFPLTYKSYMSSAKMRVLKPEIDEINARIPADKPAERQKATMELYGKVGVSPMSGCIPSLLQMPILFAMFSFFPAAIELRQQSFLWATDLSAYDSIMTLPFTVPFGFGNHVSLFCLLMTATNIVYTKLNMANQSTTDQPGGAVMKWMMYLMPVMFLFIFNNYASGLSYYYFIATLISIIQTYVIRGFVDEKKILAQLHAKRASNSKKPAKKGGFMERLEKMQREQQKAVQKRK</sequence>
<dbReference type="PRINTS" id="PR00701">
    <property type="entry name" value="60KDINNERMP"/>
</dbReference>
<dbReference type="GO" id="GO:0032977">
    <property type="term" value="F:membrane insertase activity"/>
    <property type="evidence" value="ECO:0007669"/>
    <property type="project" value="InterPro"/>
</dbReference>
<evidence type="ECO:0000256" key="10">
    <source>
        <dbReference type="ARBA" id="ARBA00023186"/>
    </source>
</evidence>
<keyword evidence="10 13" id="KW-0143">Chaperone</keyword>
<dbReference type="KEGG" id="ppn:Palpr_2886"/>
<dbReference type="GO" id="GO:0005886">
    <property type="term" value="C:plasma membrane"/>
    <property type="evidence" value="ECO:0007669"/>
    <property type="project" value="UniProtKB-SubCell"/>
</dbReference>
<dbReference type="CDD" id="cd20070">
    <property type="entry name" value="5TM_YidC_Alb3"/>
    <property type="match status" value="1"/>
</dbReference>
<organism evidence="16 17">
    <name type="scientific">Paludibacter propionicigenes (strain DSM 17365 / JCM 13257 / WB4)</name>
    <dbReference type="NCBI Taxonomy" id="694427"/>
    <lineage>
        <taxon>Bacteria</taxon>
        <taxon>Pseudomonadati</taxon>
        <taxon>Bacteroidota</taxon>
        <taxon>Bacteroidia</taxon>
        <taxon>Bacteroidales</taxon>
        <taxon>Paludibacteraceae</taxon>
        <taxon>Paludibacter</taxon>
    </lineage>
</organism>
<dbReference type="NCBIfam" id="TIGR03593">
    <property type="entry name" value="yidC_nterm"/>
    <property type="match status" value="1"/>
</dbReference>